<evidence type="ECO:0000313" key="3">
    <source>
        <dbReference type="EMBL" id="VAY88193.1"/>
    </source>
</evidence>
<feature type="region of interest" description="Disordered" evidence="1">
    <location>
        <begin position="107"/>
        <end position="132"/>
    </location>
</feature>
<sequence length="132" mass="14787">MRELEIEFGYGRANGPYITLDTKEGPKIIRMSRAERRELGLLKEDGARISERARRAEINIGDDHSFQSWASKEPAQDLKKVLQQPEVTWQDAHHCLAQHGVSIQPKGSGMIVTTTKPQPRPSKGAIGSLTFH</sequence>
<dbReference type="AlphaFoldDB" id="A0A3P3ZNN2"/>
<reference evidence="3" key="1">
    <citation type="submission" date="2018-10" db="EMBL/GenBank/DDBJ databases">
        <authorList>
            <person name="Plewniak F."/>
        </authorList>
    </citation>
    <scope>NUCLEOTIDE SEQUENCE</scope>
</reference>
<gene>
    <name evidence="3" type="ORF">CARN8_2840004</name>
</gene>
<evidence type="ECO:0000259" key="2">
    <source>
        <dbReference type="Pfam" id="PF22863"/>
    </source>
</evidence>
<protein>
    <recommendedName>
        <fullName evidence="2">TraI-like middle domain-containing protein</fullName>
    </recommendedName>
</protein>
<dbReference type="Pfam" id="PF22863">
    <property type="entry name" value="TraI_middle"/>
    <property type="match status" value="1"/>
</dbReference>
<evidence type="ECO:0000256" key="1">
    <source>
        <dbReference type="SAM" id="MobiDB-lite"/>
    </source>
</evidence>
<dbReference type="InterPro" id="IPR054462">
    <property type="entry name" value="TraI_M"/>
</dbReference>
<organism evidence="3">
    <name type="scientific">mine drainage metagenome</name>
    <dbReference type="NCBI Taxonomy" id="410659"/>
    <lineage>
        <taxon>unclassified sequences</taxon>
        <taxon>metagenomes</taxon>
        <taxon>ecological metagenomes</taxon>
    </lineage>
</organism>
<name>A0A3P3ZNN2_9ZZZZ</name>
<feature type="domain" description="TraI-like middle" evidence="2">
    <location>
        <begin position="52"/>
        <end position="115"/>
    </location>
</feature>
<dbReference type="EMBL" id="UOYP01000206">
    <property type="protein sequence ID" value="VAY88193.1"/>
    <property type="molecule type" value="Genomic_DNA"/>
</dbReference>
<proteinExistence type="predicted"/>
<accession>A0A3P3ZNN2</accession>